<organism evidence="1 2">
    <name type="scientific">Bos mutus</name>
    <name type="common">wild yak</name>
    <dbReference type="NCBI Taxonomy" id="72004"/>
    <lineage>
        <taxon>Eukaryota</taxon>
        <taxon>Metazoa</taxon>
        <taxon>Chordata</taxon>
        <taxon>Craniata</taxon>
        <taxon>Vertebrata</taxon>
        <taxon>Euteleostomi</taxon>
        <taxon>Mammalia</taxon>
        <taxon>Eutheria</taxon>
        <taxon>Laurasiatheria</taxon>
        <taxon>Artiodactyla</taxon>
        <taxon>Ruminantia</taxon>
        <taxon>Pecora</taxon>
        <taxon>Bovidae</taxon>
        <taxon>Bovinae</taxon>
        <taxon>Bos</taxon>
    </lineage>
</organism>
<dbReference type="EMBL" id="VBQZ03000022">
    <property type="protein sequence ID" value="MXQ84655.1"/>
    <property type="molecule type" value="Genomic_DNA"/>
</dbReference>
<evidence type="ECO:0000313" key="2">
    <source>
        <dbReference type="Proteomes" id="UP000322234"/>
    </source>
</evidence>
<name>A0A6B0R484_9CETA</name>
<reference evidence="1" key="1">
    <citation type="submission" date="2019-10" db="EMBL/GenBank/DDBJ databases">
        <title>The sequence and de novo assembly of the wild yak genome.</title>
        <authorList>
            <person name="Liu Y."/>
        </authorList>
    </citation>
    <scope>NUCLEOTIDE SEQUENCE [LARGE SCALE GENOMIC DNA]</scope>
    <source>
        <strain evidence="1">WY2019</strain>
    </source>
</reference>
<accession>A0A6B0R484</accession>
<protein>
    <submittedName>
        <fullName evidence="1">Uncharacterized protein</fullName>
    </submittedName>
</protein>
<proteinExistence type="predicted"/>
<gene>
    <name evidence="1" type="ORF">E5288_WYG016671</name>
</gene>
<comment type="caution">
    <text evidence="1">The sequence shown here is derived from an EMBL/GenBank/DDBJ whole genome shotgun (WGS) entry which is preliminary data.</text>
</comment>
<dbReference type="AlphaFoldDB" id="A0A6B0R484"/>
<keyword evidence="2" id="KW-1185">Reference proteome</keyword>
<sequence>MPRPDFRHPDIPVGHLCFWGCPAMLYPHRLRVGQACAIPDRVTVHQLYLVYTSLLDFLSEMQWSLMSQVYMFYYSDTEKTRSLSYAVRHERIDNDDGNSAFPTESNYDRSCLTFWWKQALLILQRMTSSEDDETADIPANPRSVSKKQTLLVYIM</sequence>
<evidence type="ECO:0000313" key="1">
    <source>
        <dbReference type="EMBL" id="MXQ84655.1"/>
    </source>
</evidence>
<dbReference type="Proteomes" id="UP000322234">
    <property type="component" value="Unassembled WGS sequence"/>
</dbReference>